<feature type="compositionally biased region" description="Low complexity" evidence="2">
    <location>
        <begin position="16"/>
        <end position="31"/>
    </location>
</feature>
<organism evidence="3 4">
    <name type="scientific">Ostreobium quekettii</name>
    <dbReference type="NCBI Taxonomy" id="121088"/>
    <lineage>
        <taxon>Eukaryota</taxon>
        <taxon>Viridiplantae</taxon>
        <taxon>Chlorophyta</taxon>
        <taxon>core chlorophytes</taxon>
        <taxon>Ulvophyceae</taxon>
        <taxon>TCBD clade</taxon>
        <taxon>Bryopsidales</taxon>
        <taxon>Ostreobineae</taxon>
        <taxon>Ostreobiaceae</taxon>
        <taxon>Ostreobium</taxon>
    </lineage>
</organism>
<keyword evidence="4" id="KW-1185">Reference proteome</keyword>
<evidence type="ECO:0000313" key="4">
    <source>
        <dbReference type="Proteomes" id="UP000708148"/>
    </source>
</evidence>
<feature type="compositionally biased region" description="Basic and acidic residues" evidence="2">
    <location>
        <begin position="43"/>
        <end position="60"/>
    </location>
</feature>
<name>A0A8S1IWB6_9CHLO</name>
<protein>
    <submittedName>
        <fullName evidence="3">Uncharacterized protein</fullName>
    </submittedName>
</protein>
<keyword evidence="1" id="KW-0175">Coiled coil</keyword>
<accession>A0A8S1IWB6</accession>
<feature type="coiled-coil region" evidence="1">
    <location>
        <begin position="98"/>
        <end position="161"/>
    </location>
</feature>
<gene>
    <name evidence="3" type="ORF">OSTQU699_LOCUS3699</name>
</gene>
<dbReference type="Proteomes" id="UP000708148">
    <property type="component" value="Unassembled WGS sequence"/>
</dbReference>
<feature type="region of interest" description="Disordered" evidence="2">
    <location>
        <begin position="1"/>
        <end position="77"/>
    </location>
</feature>
<evidence type="ECO:0000313" key="3">
    <source>
        <dbReference type="EMBL" id="CAD7698338.1"/>
    </source>
</evidence>
<feature type="region of interest" description="Disordered" evidence="2">
    <location>
        <begin position="195"/>
        <end position="216"/>
    </location>
</feature>
<proteinExistence type="predicted"/>
<sequence>MDAATPDEFYNNPFVAPAGAGRARDAGGAPRKVAKHCGRGGRAGREATAESRRAQDERVGTSEPSSCSDRSTLMQEGADVDALRQQVNDLGKQLWQMHKEHEEEKSKMRDDFEAKLKEVQEDNEAKIGKLRAQLREKDNRLKEGIRRSDQLEWEVEELQLRMQNAFGGRQPYGEPPTSARLGLGQKLMGRERINGHGGFGRTQTEHLEEQRAGERSVPNRCYTMPEESAGNFPQAAMLNSCTETEPHLPPKHLQQFSPLTMRRRLWSSSRGLE</sequence>
<feature type="region of interest" description="Disordered" evidence="2">
    <location>
        <begin position="242"/>
        <end position="273"/>
    </location>
</feature>
<comment type="caution">
    <text evidence="3">The sequence shown here is derived from an EMBL/GenBank/DDBJ whole genome shotgun (WGS) entry which is preliminary data.</text>
</comment>
<evidence type="ECO:0000256" key="1">
    <source>
        <dbReference type="SAM" id="Coils"/>
    </source>
</evidence>
<dbReference type="AlphaFoldDB" id="A0A8S1IWB6"/>
<reference evidence="3" key="1">
    <citation type="submission" date="2020-12" db="EMBL/GenBank/DDBJ databases">
        <authorList>
            <person name="Iha C."/>
        </authorList>
    </citation>
    <scope>NUCLEOTIDE SEQUENCE</scope>
</reference>
<evidence type="ECO:0000256" key="2">
    <source>
        <dbReference type="SAM" id="MobiDB-lite"/>
    </source>
</evidence>
<feature type="compositionally biased region" description="Polar residues" evidence="2">
    <location>
        <begin position="62"/>
        <end position="74"/>
    </location>
</feature>
<dbReference type="EMBL" id="CAJHUC010000811">
    <property type="protein sequence ID" value="CAD7698338.1"/>
    <property type="molecule type" value="Genomic_DNA"/>
</dbReference>
<feature type="compositionally biased region" description="Basic and acidic residues" evidence="2">
    <location>
        <begin position="203"/>
        <end position="214"/>
    </location>
</feature>